<protein>
    <submittedName>
        <fullName evidence="1">Uncharacterized protein</fullName>
    </submittedName>
</protein>
<gene>
    <name evidence="1" type="ORF">OCC_06621</name>
</gene>
<proteinExistence type="predicted"/>
<dbReference type="RefSeq" id="WP_004067613.1">
    <property type="nucleotide sequence ID" value="NC_022084.1"/>
</dbReference>
<dbReference type="KEGG" id="tlt:OCC_06621"/>
<sequence length="192" mass="21922">MNLKDFLPILALLLLFGVFYGVMEHKCTIRVSEEVNKAVEKVEKGDIVMDIELHTTELRKNSERALACLNASKCSKATLIGYLMKASFHMEMLHSYYSRAVTSILRPGEEIEPYINTTTLDCAKMLEGFATIIIEDNITERQLKIMRRALIDVNKFANNTLKINNITLILQENGKIQEKCRAYLVAFNNTTR</sequence>
<evidence type="ECO:0000313" key="2">
    <source>
        <dbReference type="Proteomes" id="UP000015502"/>
    </source>
</evidence>
<evidence type="ECO:0000313" key="1">
    <source>
        <dbReference type="EMBL" id="EHR78941.1"/>
    </source>
</evidence>
<dbReference type="STRING" id="523849.OCC_06621"/>
<accession>H3ZLZ7</accession>
<dbReference type="HOGENOM" id="CLU_1412430_0_0_2"/>
<dbReference type="OrthoDB" id="374743at2157"/>
<organism evidence="1 2">
    <name type="scientific">Thermococcus litoralis (strain ATCC 51850 / DSM 5473 / JCM 8560 / NS-C)</name>
    <dbReference type="NCBI Taxonomy" id="523849"/>
    <lineage>
        <taxon>Archaea</taxon>
        <taxon>Methanobacteriati</taxon>
        <taxon>Methanobacteriota</taxon>
        <taxon>Thermococci</taxon>
        <taxon>Thermococcales</taxon>
        <taxon>Thermococcaceae</taxon>
        <taxon>Thermococcus</taxon>
    </lineage>
</organism>
<dbReference type="Proteomes" id="UP000015502">
    <property type="component" value="Chromosome"/>
</dbReference>
<name>H3ZLZ7_THELN</name>
<keyword evidence="2" id="KW-1185">Reference proteome</keyword>
<dbReference type="GeneID" id="16549299"/>
<dbReference type="EMBL" id="CP006670">
    <property type="protein sequence ID" value="EHR78941.1"/>
    <property type="molecule type" value="Genomic_DNA"/>
</dbReference>
<dbReference type="PaxDb" id="523849-OCC_06621"/>
<reference evidence="1 2" key="1">
    <citation type="journal article" date="2012" name="J. Bacteriol.">
        <title>Genome sequence of the model hyperthermophilic archaeon Thermococcus litoralis NS-C.</title>
        <authorList>
            <person name="Gardner A.F."/>
            <person name="Kumar S."/>
            <person name="Perler F.B."/>
        </authorList>
    </citation>
    <scope>NUCLEOTIDE SEQUENCE [LARGE SCALE GENOMIC DNA]</scope>
    <source>
        <strain evidence="2">ATCC 51850 / DSM 5473 / JCM 8560 / NS-C</strain>
    </source>
</reference>
<dbReference type="AlphaFoldDB" id="H3ZLZ7"/>